<comment type="caution">
    <text evidence="1">The sequence shown here is derived from an EMBL/GenBank/DDBJ whole genome shotgun (WGS) entry which is preliminary data.</text>
</comment>
<organism evidence="1 2">
    <name type="scientific">Lepraria finkii</name>
    <dbReference type="NCBI Taxonomy" id="1340010"/>
    <lineage>
        <taxon>Eukaryota</taxon>
        <taxon>Fungi</taxon>
        <taxon>Dikarya</taxon>
        <taxon>Ascomycota</taxon>
        <taxon>Pezizomycotina</taxon>
        <taxon>Lecanoromycetes</taxon>
        <taxon>OSLEUM clade</taxon>
        <taxon>Lecanoromycetidae</taxon>
        <taxon>Lecanorales</taxon>
        <taxon>Lecanorineae</taxon>
        <taxon>Stereocaulaceae</taxon>
        <taxon>Lepraria</taxon>
    </lineage>
</organism>
<gene>
    <name evidence="1" type="ORF">ABVK25_008118</name>
</gene>
<accession>A0ABR4B1C1</accession>
<keyword evidence="2" id="KW-1185">Reference proteome</keyword>
<proteinExistence type="predicted"/>
<name>A0ABR4B1C1_9LECA</name>
<sequence length="109" mass="12663">MLPNLKSFRWTVREPMPEVLLKALRSHPRLAESTALLTFWGLNEERVYMEYLNAKDDITALVVEYRPRQVVDRGRIAELLACHKLGRVTFQLQRSMRLPLSRRGTNGLG</sequence>
<dbReference type="EMBL" id="JBHFEH010000033">
    <property type="protein sequence ID" value="KAL2051704.1"/>
    <property type="molecule type" value="Genomic_DNA"/>
</dbReference>
<protein>
    <submittedName>
        <fullName evidence="1">Uncharacterized protein</fullName>
    </submittedName>
</protein>
<dbReference type="Proteomes" id="UP001590951">
    <property type="component" value="Unassembled WGS sequence"/>
</dbReference>
<evidence type="ECO:0000313" key="1">
    <source>
        <dbReference type="EMBL" id="KAL2051704.1"/>
    </source>
</evidence>
<reference evidence="1 2" key="1">
    <citation type="submission" date="2024-09" db="EMBL/GenBank/DDBJ databases">
        <title>Rethinking Asexuality: The Enigmatic Case of Functional Sexual Genes in Lepraria (Stereocaulaceae).</title>
        <authorList>
            <person name="Doellman M."/>
            <person name="Sun Y."/>
            <person name="Barcenas-Pena A."/>
            <person name="Lumbsch H.T."/>
            <person name="Grewe F."/>
        </authorList>
    </citation>
    <scope>NUCLEOTIDE SEQUENCE [LARGE SCALE GENOMIC DNA]</scope>
    <source>
        <strain evidence="1 2">Grewe 0041</strain>
    </source>
</reference>
<evidence type="ECO:0000313" key="2">
    <source>
        <dbReference type="Proteomes" id="UP001590951"/>
    </source>
</evidence>